<dbReference type="FunFam" id="3.30.70.270:FF:000001">
    <property type="entry name" value="Diguanylate cyclase domain protein"/>
    <property type="match status" value="1"/>
</dbReference>
<dbReference type="InterPro" id="IPR000014">
    <property type="entry name" value="PAS"/>
</dbReference>
<dbReference type="InterPro" id="IPR029787">
    <property type="entry name" value="Nucleotide_cyclase"/>
</dbReference>
<dbReference type="EMBL" id="JAMQGP010000010">
    <property type="protein sequence ID" value="MCM2681319.1"/>
    <property type="molecule type" value="Genomic_DNA"/>
</dbReference>
<keyword evidence="5" id="KW-0808">Transferase</keyword>
<dbReference type="NCBIfam" id="TIGR00254">
    <property type="entry name" value="GGDEF"/>
    <property type="match status" value="1"/>
</dbReference>
<dbReference type="CDD" id="cd01949">
    <property type="entry name" value="GGDEF"/>
    <property type="match status" value="1"/>
</dbReference>
<evidence type="ECO:0000256" key="1">
    <source>
        <dbReference type="ARBA" id="ARBA00001946"/>
    </source>
</evidence>
<dbReference type="Pfam" id="PF00990">
    <property type="entry name" value="GGDEF"/>
    <property type="match status" value="1"/>
</dbReference>
<dbReference type="Gene3D" id="3.30.450.20">
    <property type="entry name" value="PAS domain"/>
    <property type="match status" value="1"/>
</dbReference>
<keyword evidence="6" id="KW-1185">Reference proteome</keyword>
<protein>
    <recommendedName>
        <fullName evidence="2">diguanylate cyclase</fullName>
        <ecNumber evidence="2">2.7.7.65</ecNumber>
    </recommendedName>
</protein>
<accession>A0AA41W917</accession>
<dbReference type="SMART" id="SM00267">
    <property type="entry name" value="GGDEF"/>
    <property type="match status" value="1"/>
</dbReference>
<dbReference type="PANTHER" id="PTHR45138">
    <property type="entry name" value="REGULATORY COMPONENTS OF SENSORY TRANSDUCTION SYSTEM"/>
    <property type="match status" value="1"/>
</dbReference>
<dbReference type="EC" id="2.7.7.65" evidence="2"/>
<dbReference type="Pfam" id="PF00989">
    <property type="entry name" value="PAS"/>
    <property type="match status" value="1"/>
</dbReference>
<comment type="caution">
    <text evidence="5">The sequence shown here is derived from an EMBL/GenBank/DDBJ whole genome shotgun (WGS) entry which is preliminary data.</text>
</comment>
<evidence type="ECO:0000259" key="4">
    <source>
        <dbReference type="PROSITE" id="PS50887"/>
    </source>
</evidence>
<dbReference type="GO" id="GO:1902201">
    <property type="term" value="P:negative regulation of bacterial-type flagellum-dependent cell motility"/>
    <property type="evidence" value="ECO:0007669"/>
    <property type="project" value="TreeGrafter"/>
</dbReference>
<dbReference type="InterPro" id="IPR000160">
    <property type="entry name" value="GGDEF_dom"/>
</dbReference>
<feature type="domain" description="GGDEF" evidence="4">
    <location>
        <begin position="186"/>
        <end position="319"/>
    </location>
</feature>
<evidence type="ECO:0000313" key="5">
    <source>
        <dbReference type="EMBL" id="MCM2681319.1"/>
    </source>
</evidence>
<dbReference type="GO" id="GO:0043709">
    <property type="term" value="P:cell adhesion involved in single-species biofilm formation"/>
    <property type="evidence" value="ECO:0007669"/>
    <property type="project" value="TreeGrafter"/>
</dbReference>
<name>A0AA41W917_9GAMM</name>
<reference evidence="5 6" key="1">
    <citation type="journal article" date="2013" name="Antonie Van Leeuwenhoek">
        <title>Echinimonas agarilytica gen. nov., sp. nov., a new gammaproteobacterium isolated from the sea urchin Strongylocentrotus intermedius.</title>
        <authorList>
            <person name="Nedashkovskaya O.I."/>
            <person name="Stenkova A.M."/>
            <person name="Zhukova N.V."/>
            <person name="Van Trappen S."/>
            <person name="Lee J.S."/>
            <person name="Kim S.B."/>
        </authorList>
    </citation>
    <scope>NUCLEOTIDE SEQUENCE [LARGE SCALE GENOMIC DNA]</scope>
    <source>
        <strain evidence="5 6">KMM 6351</strain>
    </source>
</reference>
<comment type="catalytic activity">
    <reaction evidence="3">
        <text>2 GTP = 3',3'-c-di-GMP + 2 diphosphate</text>
        <dbReference type="Rhea" id="RHEA:24898"/>
        <dbReference type="ChEBI" id="CHEBI:33019"/>
        <dbReference type="ChEBI" id="CHEBI:37565"/>
        <dbReference type="ChEBI" id="CHEBI:58805"/>
        <dbReference type="EC" id="2.7.7.65"/>
    </reaction>
</comment>
<dbReference type="InterPro" id="IPR043128">
    <property type="entry name" value="Rev_trsase/Diguanyl_cyclase"/>
</dbReference>
<dbReference type="GO" id="GO:0005886">
    <property type="term" value="C:plasma membrane"/>
    <property type="evidence" value="ECO:0007669"/>
    <property type="project" value="TreeGrafter"/>
</dbReference>
<dbReference type="InterPro" id="IPR050469">
    <property type="entry name" value="Diguanylate_Cyclase"/>
</dbReference>
<dbReference type="InterPro" id="IPR035965">
    <property type="entry name" value="PAS-like_dom_sf"/>
</dbReference>
<dbReference type="GO" id="GO:0052621">
    <property type="term" value="F:diguanylate cyclase activity"/>
    <property type="evidence" value="ECO:0007669"/>
    <property type="project" value="UniProtKB-EC"/>
</dbReference>
<sequence length="325" mass="37866">MAAMSNDFLEMHWMVTMIHHIDVGLVVLDKDYRVQVWNGFMKNHSGLTPDQVRNREIFRLFPDIPERWFRQKLDSARLLKNRSFTTWEQRPYVFRFQNYRPITGSSAFMYQNMTVCPLESIKGEIDHIALIIYDVTDEAVNKIEQKLANARLEEISRTDSITQLFNRGHWEERLRHEFARMQRSKQPSTLVMIDIDHFKAVNDQYGHVAGDEVIREVARRLKRTKRNVDIAGRFGGEEFSILLLDTQPDQALYFAERLRKAVAKTPIEFEDHAISVTVSIGISQNHPEINSPLAWVERADAALYESKKNGRNQVTFSPDGMHMDG</sequence>
<evidence type="ECO:0000256" key="2">
    <source>
        <dbReference type="ARBA" id="ARBA00012528"/>
    </source>
</evidence>
<organism evidence="5 6">
    <name type="scientific">Echinimonas agarilytica</name>
    <dbReference type="NCBI Taxonomy" id="1215918"/>
    <lineage>
        <taxon>Bacteria</taxon>
        <taxon>Pseudomonadati</taxon>
        <taxon>Pseudomonadota</taxon>
        <taxon>Gammaproteobacteria</taxon>
        <taxon>Alteromonadales</taxon>
        <taxon>Echinimonadaceae</taxon>
        <taxon>Echinimonas</taxon>
    </lineage>
</organism>
<dbReference type="SMART" id="SM00091">
    <property type="entry name" value="PAS"/>
    <property type="match status" value="1"/>
</dbReference>
<evidence type="ECO:0000256" key="3">
    <source>
        <dbReference type="ARBA" id="ARBA00034247"/>
    </source>
</evidence>
<dbReference type="Proteomes" id="UP001165393">
    <property type="component" value="Unassembled WGS sequence"/>
</dbReference>
<comment type="cofactor">
    <cofactor evidence="1">
        <name>Mg(2+)</name>
        <dbReference type="ChEBI" id="CHEBI:18420"/>
    </cofactor>
</comment>
<dbReference type="PROSITE" id="PS50887">
    <property type="entry name" value="GGDEF"/>
    <property type="match status" value="1"/>
</dbReference>
<dbReference type="PANTHER" id="PTHR45138:SF9">
    <property type="entry name" value="DIGUANYLATE CYCLASE DGCM-RELATED"/>
    <property type="match status" value="1"/>
</dbReference>
<evidence type="ECO:0000313" key="6">
    <source>
        <dbReference type="Proteomes" id="UP001165393"/>
    </source>
</evidence>
<keyword evidence="5" id="KW-0548">Nucleotidyltransferase</keyword>
<gene>
    <name evidence="5" type="ORF">NAF29_16850</name>
</gene>
<dbReference type="GO" id="GO:0006355">
    <property type="term" value="P:regulation of DNA-templated transcription"/>
    <property type="evidence" value="ECO:0007669"/>
    <property type="project" value="InterPro"/>
</dbReference>
<dbReference type="Gene3D" id="3.30.70.270">
    <property type="match status" value="1"/>
</dbReference>
<proteinExistence type="predicted"/>
<dbReference type="AlphaFoldDB" id="A0AA41W917"/>
<dbReference type="RefSeq" id="WP_251262802.1">
    <property type="nucleotide sequence ID" value="NZ_JAMQGP010000010.1"/>
</dbReference>
<dbReference type="SUPFAM" id="SSF55785">
    <property type="entry name" value="PYP-like sensor domain (PAS domain)"/>
    <property type="match status" value="1"/>
</dbReference>
<dbReference type="InterPro" id="IPR013767">
    <property type="entry name" value="PAS_fold"/>
</dbReference>
<dbReference type="SUPFAM" id="SSF55073">
    <property type="entry name" value="Nucleotide cyclase"/>
    <property type="match status" value="1"/>
</dbReference>